<dbReference type="EMBL" id="PGEZ01000001">
    <property type="protein sequence ID" value="PJJ57536.1"/>
    <property type="molecule type" value="Genomic_DNA"/>
</dbReference>
<dbReference type="Pfam" id="PF00005">
    <property type="entry name" value="ABC_tran"/>
    <property type="match status" value="1"/>
</dbReference>
<dbReference type="InterPro" id="IPR003439">
    <property type="entry name" value="ABC_transporter-like_ATP-bd"/>
</dbReference>
<dbReference type="PANTHER" id="PTHR24220">
    <property type="entry name" value="IMPORT ATP-BINDING PROTEIN"/>
    <property type="match status" value="1"/>
</dbReference>
<accession>A0A0B2BBT7</accession>
<dbReference type="GO" id="GO:0005886">
    <property type="term" value="C:plasma membrane"/>
    <property type="evidence" value="ECO:0007669"/>
    <property type="project" value="TreeGrafter"/>
</dbReference>
<organism evidence="5 6">
    <name type="scientific">Mumia flava</name>
    <dbReference type="NCBI Taxonomy" id="1348852"/>
    <lineage>
        <taxon>Bacteria</taxon>
        <taxon>Bacillati</taxon>
        <taxon>Actinomycetota</taxon>
        <taxon>Actinomycetes</taxon>
        <taxon>Propionibacteriales</taxon>
        <taxon>Nocardioidaceae</taxon>
        <taxon>Mumia</taxon>
    </lineage>
</organism>
<evidence type="ECO:0000313" key="5">
    <source>
        <dbReference type="EMBL" id="PJJ57536.1"/>
    </source>
</evidence>
<gene>
    <name evidence="5" type="ORF">CLV56_1771</name>
</gene>
<evidence type="ECO:0000256" key="3">
    <source>
        <dbReference type="ARBA" id="ARBA00022840"/>
    </source>
</evidence>
<dbReference type="GO" id="GO:0016887">
    <property type="term" value="F:ATP hydrolysis activity"/>
    <property type="evidence" value="ECO:0007669"/>
    <property type="project" value="InterPro"/>
</dbReference>
<dbReference type="Gene3D" id="3.40.50.300">
    <property type="entry name" value="P-loop containing nucleotide triphosphate hydrolases"/>
    <property type="match status" value="1"/>
</dbReference>
<evidence type="ECO:0000256" key="1">
    <source>
        <dbReference type="ARBA" id="ARBA00022448"/>
    </source>
</evidence>
<dbReference type="InterPro" id="IPR015854">
    <property type="entry name" value="ABC_transpr_LolD-like"/>
</dbReference>
<evidence type="ECO:0000313" key="6">
    <source>
        <dbReference type="Proteomes" id="UP000230842"/>
    </source>
</evidence>
<feature type="domain" description="ABC transporter" evidence="4">
    <location>
        <begin position="14"/>
        <end position="255"/>
    </location>
</feature>
<evidence type="ECO:0000256" key="2">
    <source>
        <dbReference type="ARBA" id="ARBA00022741"/>
    </source>
</evidence>
<dbReference type="InterPro" id="IPR017911">
    <property type="entry name" value="MacB-like_ATP-bd"/>
</dbReference>
<keyword evidence="5" id="KW-0449">Lipoprotein</keyword>
<dbReference type="OrthoDB" id="3176024at2"/>
<dbReference type="InterPro" id="IPR027417">
    <property type="entry name" value="P-loop_NTPase"/>
</dbReference>
<dbReference type="PROSITE" id="PS50893">
    <property type="entry name" value="ABC_TRANSPORTER_2"/>
    <property type="match status" value="1"/>
</dbReference>
<dbReference type="Proteomes" id="UP000230842">
    <property type="component" value="Unassembled WGS sequence"/>
</dbReference>
<protein>
    <submittedName>
        <fullName evidence="5">ABC-type lipoprotein export system ATPase subunit</fullName>
    </submittedName>
</protein>
<dbReference type="SMART" id="SM00382">
    <property type="entry name" value="AAA"/>
    <property type="match status" value="1"/>
</dbReference>
<dbReference type="GO" id="GO:0022857">
    <property type="term" value="F:transmembrane transporter activity"/>
    <property type="evidence" value="ECO:0007669"/>
    <property type="project" value="TreeGrafter"/>
</dbReference>
<name>A0A0B2BBT7_9ACTN</name>
<dbReference type="InterPro" id="IPR017871">
    <property type="entry name" value="ABC_transporter-like_CS"/>
</dbReference>
<reference evidence="5 6" key="1">
    <citation type="submission" date="2017-11" db="EMBL/GenBank/DDBJ databases">
        <title>Genomic Encyclopedia of Archaeal and Bacterial Type Strains, Phase II (KMG-II): From Individual Species to Whole Genera.</title>
        <authorList>
            <person name="Goeker M."/>
        </authorList>
    </citation>
    <scope>NUCLEOTIDE SEQUENCE [LARGE SCALE GENOMIC DNA]</scope>
    <source>
        <strain evidence="5 6">DSM 27763</strain>
    </source>
</reference>
<dbReference type="AlphaFoldDB" id="A0A0B2BBT7"/>
<dbReference type="GO" id="GO:0005524">
    <property type="term" value="F:ATP binding"/>
    <property type="evidence" value="ECO:0007669"/>
    <property type="project" value="UniProtKB-KW"/>
</dbReference>
<dbReference type="PROSITE" id="PS00211">
    <property type="entry name" value="ABC_TRANSPORTER_1"/>
    <property type="match status" value="1"/>
</dbReference>
<keyword evidence="2" id="KW-0547">Nucleotide-binding</keyword>
<proteinExistence type="predicted"/>
<dbReference type="SUPFAM" id="SSF52540">
    <property type="entry name" value="P-loop containing nucleoside triphosphate hydrolases"/>
    <property type="match status" value="1"/>
</dbReference>
<evidence type="ECO:0000259" key="4">
    <source>
        <dbReference type="PROSITE" id="PS50893"/>
    </source>
</evidence>
<sequence>MPSSTSERDTTGAIACSDLVRVFSTRGVEVQALQGLSLEVASGSVMAVVGSSGSGKSTLLRILSGLDAPTAGRATVAGHDLLEMGSAERLEFRRHSVGFVWQQTARNLLPYLTAAENVALACTIGRQSRSARSATTRELLSLLAIEDCSDRRPPELSGGQQQRVAIAVAMANAPRVLLADEPTGELDDAASAEVLAAMNQVNAERGTTVLVVTHDATVSDHVERTVQIRDGRTSSEVLRTTTVDETGADRVVAREYAVLDRVGRLQLPDEFTSRLDLRDRVRLELEPDHVGVWPADEETEEGGR</sequence>
<comment type="caution">
    <text evidence="5">The sequence shown here is derived from an EMBL/GenBank/DDBJ whole genome shotgun (WGS) entry which is preliminary data.</text>
</comment>
<keyword evidence="3" id="KW-0067">ATP-binding</keyword>
<keyword evidence="1" id="KW-0813">Transport</keyword>
<dbReference type="RefSeq" id="WP_039358406.1">
    <property type="nucleotide sequence ID" value="NZ_PGEZ01000001.1"/>
</dbReference>
<dbReference type="PANTHER" id="PTHR24220:SF685">
    <property type="entry name" value="ABC TRANSPORTER RELATED"/>
    <property type="match status" value="1"/>
</dbReference>
<dbReference type="CDD" id="cd03255">
    <property type="entry name" value="ABC_MJ0796_LolCDE_FtsE"/>
    <property type="match status" value="1"/>
</dbReference>
<dbReference type="InterPro" id="IPR003593">
    <property type="entry name" value="AAA+_ATPase"/>
</dbReference>
<keyword evidence="6" id="KW-1185">Reference proteome</keyword>